<comment type="caution">
    <text evidence="1">The sequence shown here is derived from an EMBL/GenBank/DDBJ whole genome shotgun (WGS) entry which is preliminary data.</text>
</comment>
<keyword evidence="2" id="KW-1185">Reference proteome</keyword>
<reference evidence="1 2" key="2">
    <citation type="journal article" date="2022" name="Mol. Ecol. Resour.">
        <title>The genomes of chicory, endive, great burdock and yacon provide insights into Asteraceae paleo-polyploidization history and plant inulin production.</title>
        <authorList>
            <person name="Fan W."/>
            <person name="Wang S."/>
            <person name="Wang H."/>
            <person name="Wang A."/>
            <person name="Jiang F."/>
            <person name="Liu H."/>
            <person name="Zhao H."/>
            <person name="Xu D."/>
            <person name="Zhang Y."/>
        </authorList>
    </citation>
    <scope>NUCLEOTIDE SEQUENCE [LARGE SCALE GENOMIC DNA]</scope>
    <source>
        <strain evidence="2">cv. Niubang</strain>
    </source>
</reference>
<organism evidence="1 2">
    <name type="scientific">Arctium lappa</name>
    <name type="common">Greater burdock</name>
    <name type="synonym">Lappa major</name>
    <dbReference type="NCBI Taxonomy" id="4217"/>
    <lineage>
        <taxon>Eukaryota</taxon>
        <taxon>Viridiplantae</taxon>
        <taxon>Streptophyta</taxon>
        <taxon>Embryophyta</taxon>
        <taxon>Tracheophyta</taxon>
        <taxon>Spermatophyta</taxon>
        <taxon>Magnoliopsida</taxon>
        <taxon>eudicotyledons</taxon>
        <taxon>Gunneridae</taxon>
        <taxon>Pentapetalae</taxon>
        <taxon>asterids</taxon>
        <taxon>campanulids</taxon>
        <taxon>Asterales</taxon>
        <taxon>Asteraceae</taxon>
        <taxon>Carduoideae</taxon>
        <taxon>Cardueae</taxon>
        <taxon>Arctiinae</taxon>
        <taxon>Arctium</taxon>
    </lineage>
</organism>
<reference evidence="2" key="1">
    <citation type="journal article" date="2022" name="Mol. Ecol. Resour.">
        <title>The genomes of chicory, endive, great burdock and yacon provide insights into Asteraceae palaeo-polyploidization history and plant inulin production.</title>
        <authorList>
            <person name="Fan W."/>
            <person name="Wang S."/>
            <person name="Wang H."/>
            <person name="Wang A."/>
            <person name="Jiang F."/>
            <person name="Liu H."/>
            <person name="Zhao H."/>
            <person name="Xu D."/>
            <person name="Zhang Y."/>
        </authorList>
    </citation>
    <scope>NUCLEOTIDE SEQUENCE [LARGE SCALE GENOMIC DNA]</scope>
    <source>
        <strain evidence="2">cv. Niubang</strain>
    </source>
</reference>
<dbReference type="EMBL" id="CM042051">
    <property type="protein sequence ID" value="KAI3728260.1"/>
    <property type="molecule type" value="Genomic_DNA"/>
</dbReference>
<sequence>MKDRRSLQNQDNYSGDMISKMINRGKGEKEIPLEEIGVADIDGDGCRERKSSDNNHHERRSEWETMSLEEEMHWRMRTT</sequence>
<accession>A0ACB9C206</accession>
<evidence type="ECO:0000313" key="2">
    <source>
        <dbReference type="Proteomes" id="UP001055879"/>
    </source>
</evidence>
<name>A0ACB9C206_ARCLA</name>
<proteinExistence type="predicted"/>
<evidence type="ECO:0000313" key="1">
    <source>
        <dbReference type="EMBL" id="KAI3728260.1"/>
    </source>
</evidence>
<dbReference type="Proteomes" id="UP001055879">
    <property type="component" value="Linkage Group LG05"/>
</dbReference>
<protein>
    <submittedName>
        <fullName evidence="1">Uncharacterized protein</fullName>
    </submittedName>
</protein>
<gene>
    <name evidence="1" type="ORF">L6452_16893</name>
</gene>